<protein>
    <submittedName>
        <fullName evidence="1">Uncharacterized protein</fullName>
    </submittedName>
</protein>
<evidence type="ECO:0000313" key="1">
    <source>
        <dbReference type="EMBL" id="ANK02935.1"/>
    </source>
</evidence>
<dbReference type="PATRIC" id="fig|941280.3.peg.1655"/>
<proteinExistence type="predicted"/>
<dbReference type="Proteomes" id="UP000183316">
    <property type="component" value="Chromosome"/>
</dbReference>
<sequence>MIDVFFYSVELHFYSLWFCQACGISEQREPLCSPITEITHQNG</sequence>
<accession>A0A192CAK6</accession>
<gene>
    <name evidence="1" type="ORF">WLH_01674</name>
</gene>
<evidence type="ECO:0000313" key="2">
    <source>
        <dbReference type="Proteomes" id="UP000183316"/>
    </source>
</evidence>
<name>A0A192CAK6_ECO25</name>
<dbReference type="AlphaFoldDB" id="A0A192CAK6"/>
<organism evidence="1 2">
    <name type="scientific">Escherichia coli O25b:H4</name>
    <dbReference type="NCBI Taxonomy" id="941280"/>
    <lineage>
        <taxon>Bacteria</taxon>
        <taxon>Pseudomonadati</taxon>
        <taxon>Pseudomonadota</taxon>
        <taxon>Gammaproteobacteria</taxon>
        <taxon>Enterobacterales</taxon>
        <taxon>Enterobacteriaceae</taxon>
        <taxon>Escherichia</taxon>
    </lineage>
</organism>
<reference evidence="1 2" key="1">
    <citation type="submission" date="2016-03" db="EMBL/GenBank/DDBJ databases">
        <title>Genome Sequence and Comparative Pathogenic Determinants of Uropathogenic Escherichia coli O25b:H4, a Clinical Isolate from Saudi Arabia.</title>
        <authorList>
            <person name="Alyamani E.A.J."/>
            <person name="Khiyami M.A."/>
            <person name="Booq R.Y."/>
            <person name="Bahwerth F.S."/>
            <person name="Vaisvil B."/>
            <person name="Schmitt D.P."/>
            <person name="Kapatral V."/>
        </authorList>
    </citation>
    <scope>NUCLEOTIDE SEQUENCE [LARGE SCALE GENOMIC DNA]</scope>
    <source>
        <strain evidence="1 2">O25b:H4</strain>
    </source>
</reference>
<dbReference type="EMBL" id="CP015085">
    <property type="protein sequence ID" value="ANK02935.1"/>
    <property type="molecule type" value="Genomic_DNA"/>
</dbReference>